<evidence type="ECO:0000256" key="2">
    <source>
        <dbReference type="ARBA" id="ARBA00022630"/>
    </source>
</evidence>
<keyword evidence="2" id="KW-0285">Flavoprotein</keyword>
<feature type="non-terminal residue" evidence="8">
    <location>
        <position position="279"/>
    </location>
</feature>
<sequence>ARGRLQRRCDADPWGFQLRFMNSKGVPGQTEVSTDTHFVLGDKGYVCLQPNGEWSISLRVLPESDEEFLTSMEATDGNVQKLKEYVQTHAKFTADNLLDEEAYRKFYDCPPFSGVVVKCSSLNPAGWIYLIGDAAHAVQPATGEGINSGLEDAAVLGVVLKENADDPFAAFDCQQRPNAHALQKLALEARSRVSLPPPREQAVNVMVTIGLAMAKKLRIIEGTKQDFMLGEKAQSVGIKSYDELVQIDERQTRKLRPLANALAKIFRVPKEHPPAQTQS</sequence>
<dbReference type="EMBL" id="CAJNJA010036020">
    <property type="protein sequence ID" value="CAE7714783.1"/>
    <property type="molecule type" value="Genomic_DNA"/>
</dbReference>
<evidence type="ECO:0000313" key="9">
    <source>
        <dbReference type="Proteomes" id="UP000601435"/>
    </source>
</evidence>
<dbReference type="Proteomes" id="UP000601435">
    <property type="component" value="Unassembled WGS sequence"/>
</dbReference>
<accession>A0A812X1Z3</accession>
<keyword evidence="4" id="KW-0521">NADP</keyword>
<dbReference type="OrthoDB" id="655030at2759"/>
<evidence type="ECO:0000256" key="5">
    <source>
        <dbReference type="ARBA" id="ARBA00023002"/>
    </source>
</evidence>
<dbReference type="GO" id="GO:0004502">
    <property type="term" value="F:kynurenine 3-monooxygenase activity"/>
    <property type="evidence" value="ECO:0007669"/>
    <property type="project" value="TreeGrafter"/>
</dbReference>
<dbReference type="PANTHER" id="PTHR46028:SF2">
    <property type="entry name" value="KYNURENINE 3-MONOOXYGENASE"/>
    <property type="match status" value="1"/>
</dbReference>
<dbReference type="Pfam" id="PF01494">
    <property type="entry name" value="FAD_binding_3"/>
    <property type="match status" value="1"/>
</dbReference>
<proteinExistence type="predicted"/>
<dbReference type="InterPro" id="IPR036188">
    <property type="entry name" value="FAD/NAD-bd_sf"/>
</dbReference>
<comment type="cofactor">
    <cofactor evidence="1">
        <name>FAD</name>
        <dbReference type="ChEBI" id="CHEBI:57692"/>
    </cofactor>
</comment>
<evidence type="ECO:0000313" key="8">
    <source>
        <dbReference type="EMBL" id="CAE7714783.1"/>
    </source>
</evidence>
<dbReference type="PRINTS" id="PR00420">
    <property type="entry name" value="RNGMNOXGNASE"/>
</dbReference>
<dbReference type="PANTHER" id="PTHR46028">
    <property type="entry name" value="KYNURENINE 3-MONOOXYGENASE"/>
    <property type="match status" value="1"/>
</dbReference>
<keyword evidence="6" id="KW-0503">Monooxygenase</keyword>
<dbReference type="GO" id="GO:0070189">
    <property type="term" value="P:kynurenine metabolic process"/>
    <property type="evidence" value="ECO:0007669"/>
    <property type="project" value="TreeGrafter"/>
</dbReference>
<dbReference type="Gene3D" id="3.50.50.60">
    <property type="entry name" value="FAD/NAD(P)-binding domain"/>
    <property type="match status" value="1"/>
</dbReference>
<keyword evidence="3" id="KW-0274">FAD</keyword>
<evidence type="ECO:0000256" key="6">
    <source>
        <dbReference type="ARBA" id="ARBA00023033"/>
    </source>
</evidence>
<keyword evidence="9" id="KW-1185">Reference proteome</keyword>
<keyword evidence="5" id="KW-0560">Oxidoreductase</keyword>
<reference evidence="8" key="1">
    <citation type="submission" date="2021-02" db="EMBL/GenBank/DDBJ databases">
        <authorList>
            <person name="Dougan E. K."/>
            <person name="Rhodes N."/>
            <person name="Thang M."/>
            <person name="Chan C."/>
        </authorList>
    </citation>
    <scope>NUCLEOTIDE SEQUENCE</scope>
</reference>
<dbReference type="AlphaFoldDB" id="A0A812X1Z3"/>
<gene>
    <name evidence="8" type="primary">kh</name>
    <name evidence="8" type="ORF">SNEC2469_LOCUS20607</name>
</gene>
<organism evidence="8 9">
    <name type="scientific">Symbiodinium necroappetens</name>
    <dbReference type="NCBI Taxonomy" id="1628268"/>
    <lineage>
        <taxon>Eukaryota</taxon>
        <taxon>Sar</taxon>
        <taxon>Alveolata</taxon>
        <taxon>Dinophyceae</taxon>
        <taxon>Suessiales</taxon>
        <taxon>Symbiodiniaceae</taxon>
        <taxon>Symbiodinium</taxon>
    </lineage>
</organism>
<evidence type="ECO:0000256" key="3">
    <source>
        <dbReference type="ARBA" id="ARBA00022827"/>
    </source>
</evidence>
<evidence type="ECO:0000256" key="4">
    <source>
        <dbReference type="ARBA" id="ARBA00022857"/>
    </source>
</evidence>
<evidence type="ECO:0000256" key="1">
    <source>
        <dbReference type="ARBA" id="ARBA00001974"/>
    </source>
</evidence>
<protein>
    <submittedName>
        <fullName evidence="8">Kh protein</fullName>
    </submittedName>
</protein>
<feature type="domain" description="FAD-binding" evidence="7">
    <location>
        <begin position="125"/>
        <end position="161"/>
    </location>
</feature>
<evidence type="ECO:0000259" key="7">
    <source>
        <dbReference type="Pfam" id="PF01494"/>
    </source>
</evidence>
<dbReference type="GO" id="GO:0071949">
    <property type="term" value="F:FAD binding"/>
    <property type="evidence" value="ECO:0007669"/>
    <property type="project" value="InterPro"/>
</dbReference>
<comment type="caution">
    <text evidence="8">The sequence shown here is derived from an EMBL/GenBank/DDBJ whole genome shotgun (WGS) entry which is preliminary data.</text>
</comment>
<dbReference type="InterPro" id="IPR002938">
    <property type="entry name" value="FAD-bd"/>
</dbReference>
<name>A0A812X1Z3_9DINO</name>
<dbReference type="SUPFAM" id="SSF51905">
    <property type="entry name" value="FAD/NAD(P)-binding domain"/>
    <property type="match status" value="1"/>
</dbReference>